<dbReference type="EMBL" id="VZAZ01000030">
    <property type="protein sequence ID" value="MQO55484.1"/>
    <property type="molecule type" value="Genomic_DNA"/>
</dbReference>
<dbReference type="Gene3D" id="3.90.550.20">
    <property type="match status" value="1"/>
</dbReference>
<accession>A0A6A7VL39</accession>
<dbReference type="InterPro" id="IPR008441">
    <property type="entry name" value="AfumC-like_glycosyl_Trfase"/>
</dbReference>
<evidence type="ECO:0000313" key="3">
    <source>
        <dbReference type="Proteomes" id="UP000358159"/>
    </source>
</evidence>
<name>A0A6A7VL39_9BACT</name>
<dbReference type="InterPro" id="IPR029044">
    <property type="entry name" value="Nucleotide-diphossugar_trans"/>
</dbReference>
<organism evidence="2 3">
    <name type="scientific">Segatella copri</name>
    <dbReference type="NCBI Taxonomy" id="165179"/>
    <lineage>
        <taxon>Bacteria</taxon>
        <taxon>Pseudomonadati</taxon>
        <taxon>Bacteroidota</taxon>
        <taxon>Bacteroidia</taxon>
        <taxon>Bacteroidales</taxon>
        <taxon>Prevotellaceae</taxon>
        <taxon>Segatella</taxon>
    </lineage>
</organism>
<dbReference type="Proteomes" id="UP000358159">
    <property type="component" value="Unassembled WGS sequence"/>
</dbReference>
<reference evidence="2 3" key="1">
    <citation type="submission" date="2019-09" db="EMBL/GenBank/DDBJ databases">
        <title>Distinct polysaccharide growth profiles of human intestinal Prevotella copri isolates.</title>
        <authorList>
            <person name="Fehlner-Peach H."/>
            <person name="Magnabosco C."/>
            <person name="Raghavan V."/>
            <person name="Scher J.U."/>
            <person name="Tett A."/>
            <person name="Cox L.M."/>
            <person name="Gottsegen C."/>
            <person name="Watters A."/>
            <person name="Wiltshire- Gordon J.D."/>
            <person name="Segata N."/>
            <person name="Bonneau R."/>
            <person name="Littman D.R."/>
        </authorList>
    </citation>
    <scope>NUCLEOTIDE SEQUENCE [LARGE SCALE GENOMIC DNA]</scope>
    <source>
        <strain evidence="2 3">BVe41219</strain>
    </source>
</reference>
<dbReference type="AlphaFoldDB" id="A0A6A7VL39"/>
<feature type="transmembrane region" description="Helical" evidence="1">
    <location>
        <begin position="20"/>
        <end position="38"/>
    </location>
</feature>
<evidence type="ECO:0008006" key="4">
    <source>
        <dbReference type="Google" id="ProtNLM"/>
    </source>
</evidence>
<evidence type="ECO:0000256" key="1">
    <source>
        <dbReference type="SAM" id="Phobius"/>
    </source>
</evidence>
<protein>
    <recommendedName>
        <fullName evidence="4">Capsular biosynthesis protein</fullName>
    </recommendedName>
</protein>
<sequence length="312" mass="37732">MNKIKQSYYSTKSYIPKVKYFGLVAIKIYLFDLLAIWFDDKFNLYKYKVIEDYLESKYNSFSNEKKIHNNDLSLKDKTIWIFWWQGESTMPEICKICYHSLLKHSKKYKVVMVTQNNLNDYIQIPRKIMQKVEKGSLSFTNFSDIVRCMLLARYGGLWVDSTMFFVQDIPEEWFDYPFFSLKNKPDGFKFVSQNRWSTFIMGSNMTCSYFKELAQLMIKYAEREQIFLEYMTIDYFMDILFRCSKYKQYIDMLPVQNEDLHVLRQLLNKEMNTDVYNTLVHNNVCFKLSYKLELREFVNGCSTFYKFLKDEK</sequence>
<gene>
    <name evidence="2" type="ORF">F7D42_07145</name>
</gene>
<dbReference type="Pfam" id="PF05704">
    <property type="entry name" value="Caps_synth"/>
    <property type="match status" value="1"/>
</dbReference>
<keyword evidence="1" id="KW-0812">Transmembrane</keyword>
<dbReference type="GO" id="GO:0016757">
    <property type="term" value="F:glycosyltransferase activity"/>
    <property type="evidence" value="ECO:0007669"/>
    <property type="project" value="InterPro"/>
</dbReference>
<evidence type="ECO:0000313" key="2">
    <source>
        <dbReference type="EMBL" id="MQO55484.1"/>
    </source>
</evidence>
<keyword evidence="1" id="KW-0472">Membrane</keyword>
<comment type="caution">
    <text evidence="2">The sequence shown here is derived from an EMBL/GenBank/DDBJ whole genome shotgun (WGS) entry which is preliminary data.</text>
</comment>
<proteinExistence type="predicted"/>
<dbReference type="RefSeq" id="WP_153094039.1">
    <property type="nucleotide sequence ID" value="NZ_VZAK01000052.1"/>
</dbReference>
<keyword evidence="1" id="KW-1133">Transmembrane helix</keyword>
<dbReference type="SUPFAM" id="SSF53448">
    <property type="entry name" value="Nucleotide-diphospho-sugar transferases"/>
    <property type="match status" value="1"/>
</dbReference>